<keyword evidence="4" id="KW-0378">Hydrolase</keyword>
<reference evidence="7" key="2">
    <citation type="submission" date="2020-09" db="EMBL/GenBank/DDBJ databases">
        <authorList>
            <person name="Sun Q."/>
            <person name="Zhou Y."/>
        </authorList>
    </citation>
    <scope>NUCLEOTIDE SEQUENCE</scope>
    <source>
        <strain evidence="7">CGMCC 1.14988</strain>
    </source>
</reference>
<proteinExistence type="inferred from homology"/>
<comment type="cofactor">
    <cofactor evidence="1">
        <name>Zn(2+)</name>
        <dbReference type="ChEBI" id="CHEBI:29105"/>
    </cofactor>
</comment>
<organism evidence="7 8">
    <name type="scientific">Egicoccus halophilus</name>
    <dbReference type="NCBI Taxonomy" id="1670830"/>
    <lineage>
        <taxon>Bacteria</taxon>
        <taxon>Bacillati</taxon>
        <taxon>Actinomycetota</taxon>
        <taxon>Nitriliruptoria</taxon>
        <taxon>Egicoccales</taxon>
        <taxon>Egicoccaceae</taxon>
        <taxon>Egicoccus</taxon>
    </lineage>
</organism>
<keyword evidence="3" id="KW-0479">Metal-binding</keyword>
<comment type="similarity">
    <text evidence="2">Belongs to the metallo-dependent hydrolases superfamily. Adenosine and AMP deaminases family.</text>
</comment>
<evidence type="ECO:0000256" key="2">
    <source>
        <dbReference type="ARBA" id="ARBA00006676"/>
    </source>
</evidence>
<dbReference type="InterPro" id="IPR032466">
    <property type="entry name" value="Metal_Hydrolase"/>
</dbReference>
<dbReference type="RefSeq" id="WP_165403856.1">
    <property type="nucleotide sequence ID" value="NZ_BMHA01000015.1"/>
</dbReference>
<keyword evidence="5" id="KW-0862">Zinc</keyword>
<dbReference type="GO" id="GO:0019239">
    <property type="term" value="F:deaminase activity"/>
    <property type="evidence" value="ECO:0007669"/>
    <property type="project" value="InterPro"/>
</dbReference>
<evidence type="ECO:0000256" key="3">
    <source>
        <dbReference type="ARBA" id="ARBA00022723"/>
    </source>
</evidence>
<gene>
    <name evidence="7" type="ORF">GCM10011354_34470</name>
</gene>
<dbReference type="Proteomes" id="UP000650511">
    <property type="component" value="Unassembled WGS sequence"/>
</dbReference>
<dbReference type="InterPro" id="IPR001365">
    <property type="entry name" value="A_deaminase_dom"/>
</dbReference>
<dbReference type="PANTHER" id="PTHR43114:SF6">
    <property type="entry name" value="ADENINE DEAMINASE"/>
    <property type="match status" value="1"/>
</dbReference>
<dbReference type="SUPFAM" id="SSF51556">
    <property type="entry name" value="Metallo-dependent hydrolases"/>
    <property type="match status" value="1"/>
</dbReference>
<dbReference type="EMBL" id="BMHA01000015">
    <property type="protein sequence ID" value="GGI09515.1"/>
    <property type="molecule type" value="Genomic_DNA"/>
</dbReference>
<evidence type="ECO:0000256" key="1">
    <source>
        <dbReference type="ARBA" id="ARBA00001947"/>
    </source>
</evidence>
<accession>A0A8J3EW44</accession>
<dbReference type="Pfam" id="PF00962">
    <property type="entry name" value="A_deaminase"/>
    <property type="match status" value="1"/>
</dbReference>
<evidence type="ECO:0000256" key="5">
    <source>
        <dbReference type="ARBA" id="ARBA00022833"/>
    </source>
</evidence>
<keyword evidence="8" id="KW-1185">Reference proteome</keyword>
<evidence type="ECO:0000256" key="4">
    <source>
        <dbReference type="ARBA" id="ARBA00022801"/>
    </source>
</evidence>
<sequence length="352" mass="37526">MSAFPSGASGPEVAHRDLQALPKVELHVHLEGSIAAPTAVDLARRHGEDPEQVLEVVRGDDGELGYPSPFRDFDHFVTTFLATTRQVRTPDDLATVAAAFARGQAAQGVRWTEATFTALTLVDNGMEPAAMWQALREGFAEVPDTRVGLIVDSVRNLGVEASHRTVALVEAADAPIVGLGLTGVEGSVPEREFAHLREAADTLGLGLAVHAGETGTPDNVRAALDELGAQRIGHGIAAAQDPSLLERLAREGVVLEVCPSSNVTLSIVPDLDAHPLPALWAADVPVTINSDDPPFFATTLSEELLIASRLLALTRRGLADLQRRAMRAAFAPADVRRQVLRQIDAWDAGWDV</sequence>
<reference evidence="7" key="1">
    <citation type="journal article" date="2014" name="Int. J. Syst. Evol. Microbiol.">
        <title>Complete genome sequence of Corynebacterium casei LMG S-19264T (=DSM 44701T), isolated from a smear-ripened cheese.</title>
        <authorList>
            <consortium name="US DOE Joint Genome Institute (JGI-PGF)"/>
            <person name="Walter F."/>
            <person name="Albersmeier A."/>
            <person name="Kalinowski J."/>
            <person name="Ruckert C."/>
        </authorList>
    </citation>
    <scope>NUCLEOTIDE SEQUENCE</scope>
    <source>
        <strain evidence="7">CGMCC 1.14988</strain>
    </source>
</reference>
<dbReference type="InterPro" id="IPR006330">
    <property type="entry name" value="Ado/ade_deaminase"/>
</dbReference>
<evidence type="ECO:0000259" key="6">
    <source>
        <dbReference type="Pfam" id="PF00962"/>
    </source>
</evidence>
<evidence type="ECO:0000313" key="7">
    <source>
        <dbReference type="EMBL" id="GGI09515.1"/>
    </source>
</evidence>
<dbReference type="GO" id="GO:0046872">
    <property type="term" value="F:metal ion binding"/>
    <property type="evidence" value="ECO:0007669"/>
    <property type="project" value="UniProtKB-KW"/>
</dbReference>
<dbReference type="GO" id="GO:0016814">
    <property type="term" value="F:hydrolase activity, acting on carbon-nitrogen (but not peptide) bonds, in cyclic amidines"/>
    <property type="evidence" value="ECO:0007669"/>
    <property type="project" value="UniProtKB-ARBA"/>
</dbReference>
<dbReference type="Gene3D" id="3.20.20.140">
    <property type="entry name" value="Metal-dependent hydrolases"/>
    <property type="match status" value="1"/>
</dbReference>
<name>A0A8J3EW44_9ACTN</name>
<evidence type="ECO:0000313" key="8">
    <source>
        <dbReference type="Proteomes" id="UP000650511"/>
    </source>
</evidence>
<feature type="domain" description="Adenosine deaminase" evidence="6">
    <location>
        <begin position="22"/>
        <end position="346"/>
    </location>
</feature>
<dbReference type="NCBIfam" id="TIGR01430">
    <property type="entry name" value="aden_deam"/>
    <property type="match status" value="1"/>
</dbReference>
<protein>
    <submittedName>
        <fullName evidence="7">Aminodeoxyfutalosine deaminase</fullName>
    </submittedName>
</protein>
<dbReference type="PANTHER" id="PTHR43114">
    <property type="entry name" value="ADENINE DEAMINASE"/>
    <property type="match status" value="1"/>
</dbReference>
<dbReference type="AlphaFoldDB" id="A0A8J3EW44"/>
<comment type="caution">
    <text evidence="7">The sequence shown here is derived from an EMBL/GenBank/DDBJ whole genome shotgun (WGS) entry which is preliminary data.</text>
</comment>